<dbReference type="Pfam" id="PF17032">
    <property type="entry name" value="Zn_ribbon_15"/>
    <property type="match status" value="1"/>
</dbReference>
<dbReference type="KEGG" id="cki:Calkr_0167"/>
<dbReference type="AlphaFoldDB" id="E4S6I1"/>
<evidence type="ECO:0000259" key="1">
    <source>
        <dbReference type="Pfam" id="PF17032"/>
    </source>
</evidence>
<dbReference type="InterPro" id="IPR031493">
    <property type="entry name" value="Zinc_ribbon_15"/>
</dbReference>
<reference key="1">
    <citation type="submission" date="2010-11" db="EMBL/GenBank/DDBJ databases">
        <title>Complete sequence of chromosome of Caldicellulosiruptor kristjanssonii 177R1B.</title>
        <authorList>
            <consortium name="US DOE Joint Genome Institute"/>
            <person name="Lucas S."/>
            <person name="Copeland A."/>
            <person name="Lapidus A."/>
            <person name="Cheng J.-F."/>
            <person name="Bruce D."/>
            <person name="Goodwin L."/>
            <person name="Pitluck S."/>
            <person name="Davenport K."/>
            <person name="Detter J.C."/>
            <person name="Han C."/>
            <person name="Tapia R."/>
            <person name="Land M."/>
            <person name="Hauser L."/>
            <person name="Jeffries C."/>
            <person name="Kyrpides N."/>
            <person name="Ivanova N."/>
            <person name="Mikhailova N."/>
            <person name="Blumer-Schuette S.E."/>
            <person name="Kelly R.M."/>
            <person name="Woyke T."/>
        </authorList>
    </citation>
    <scope>NUCLEOTIDE SEQUENCE</scope>
    <source>
        <strain>177R1B</strain>
    </source>
</reference>
<dbReference type="InterPro" id="IPR053281">
    <property type="entry name" value="Double_zinc_ribbon"/>
</dbReference>
<dbReference type="STRING" id="632335.Calkr_0167"/>
<keyword evidence="3" id="KW-1185">Reference proteome</keyword>
<evidence type="ECO:0000313" key="2">
    <source>
        <dbReference type="EMBL" id="ADQ39739.1"/>
    </source>
</evidence>
<sequence>MIKYNETLFDGAESFKMFFIGIFGIEEKAKAIRQIEVSMCPFCTKRGTHTLFKVYSYFHFFFIPIFRWNVRYFLQTSCCNRVYLITNAQLARDLERGENIPITLADVELFRRFEQDFGYEDGRSDFCPNCQRRVSKTFLYCPYCGSKLE</sequence>
<dbReference type="HOGENOM" id="CLU_138383_0_0_9"/>
<protein>
    <recommendedName>
        <fullName evidence="1">Zinc-ribbon 15 domain-containing protein</fullName>
    </recommendedName>
</protein>
<dbReference type="OrthoDB" id="4377018at2"/>
<name>E4S6I1_CALA7</name>
<dbReference type="Proteomes" id="UP000009256">
    <property type="component" value="Chromosome"/>
</dbReference>
<proteinExistence type="predicted"/>
<dbReference type="PANTHER" id="PTHR36718:SF1">
    <property type="entry name" value="DOUBLE ZINC RIBBON PROTEIN MJ0416"/>
    <property type="match status" value="1"/>
</dbReference>
<organism evidence="2 3">
    <name type="scientific">Caldicellulosiruptor acetigenus (strain ATCC 700853 / DSM 12137 / I77R1B)</name>
    <name type="common">Caldicellulosiruptor kristjanssonii</name>
    <dbReference type="NCBI Taxonomy" id="632335"/>
    <lineage>
        <taxon>Bacteria</taxon>
        <taxon>Bacillati</taxon>
        <taxon>Bacillota</taxon>
        <taxon>Bacillota incertae sedis</taxon>
        <taxon>Caldicellulosiruptorales</taxon>
        <taxon>Caldicellulosiruptoraceae</taxon>
        <taxon>Caldicellulosiruptor</taxon>
    </lineage>
</organism>
<dbReference type="PANTHER" id="PTHR36718">
    <property type="entry name" value="OS05G0435400 PROTEIN"/>
    <property type="match status" value="1"/>
</dbReference>
<dbReference type="eggNOG" id="ENOG50322FX">
    <property type="taxonomic scope" value="Bacteria"/>
</dbReference>
<reference evidence="2 3" key="2">
    <citation type="journal article" date="2011" name="J. Bacteriol.">
        <title>Complete genome sequences for the anaerobic, extremely thermophilic plant biomass-degrading bacteria Caldicellulosiruptor hydrothermalis, Caldicellulosiruptor kristjanssonii, Caldicellulosiruptor kronotskyensis, Caldicellulosiruptor owensenis, and Caldicellulosiruptor lactoaceticus.</title>
        <authorList>
            <person name="Blumer-Schuette S.E."/>
            <person name="Ozdemir I."/>
            <person name="Mistry D."/>
            <person name="Lucas S."/>
            <person name="Lapidus A."/>
            <person name="Cheng J.F."/>
            <person name="Goodwin L.A."/>
            <person name="Pitluck S."/>
            <person name="Land M.L."/>
            <person name="Hauser L.J."/>
            <person name="Woyke T."/>
            <person name="Mikhailova N."/>
            <person name="Pati A."/>
            <person name="Kyrpides N.C."/>
            <person name="Ivanova N."/>
            <person name="Detter J.C."/>
            <person name="Walston-Davenport K."/>
            <person name="Han S."/>
            <person name="Adams M.W."/>
            <person name="Kelly R.M."/>
        </authorList>
    </citation>
    <scope>NUCLEOTIDE SEQUENCE [LARGE SCALE GENOMIC DNA]</scope>
    <source>
        <strain evidence="3">ATCC 700853 / DSM 12137 / I77R1B</strain>
    </source>
</reference>
<gene>
    <name evidence="2" type="ordered locus">Calkr_0167</name>
</gene>
<evidence type="ECO:0000313" key="3">
    <source>
        <dbReference type="Proteomes" id="UP000009256"/>
    </source>
</evidence>
<dbReference type="EMBL" id="CP002326">
    <property type="protein sequence ID" value="ADQ39739.1"/>
    <property type="molecule type" value="Genomic_DNA"/>
</dbReference>
<feature type="domain" description="Zinc-ribbon 15" evidence="1">
    <location>
        <begin position="39"/>
        <end position="145"/>
    </location>
</feature>
<accession>E4S6I1</accession>